<dbReference type="VEuPathDB" id="TriTrypDB:TcBrA4_0060690"/>
<dbReference type="VEuPathDB" id="TriTrypDB:C4B63_2g230"/>
<reference evidence="1 2" key="1">
    <citation type="journal article" date="2018" name="Microb. Genom.">
        <title>Expanding an expanded genome: long-read sequencing of Trypanosoma cruzi.</title>
        <authorList>
            <person name="Berna L."/>
            <person name="Rodriguez M."/>
            <person name="Chiribao M.L."/>
            <person name="Parodi-Talice A."/>
            <person name="Pita S."/>
            <person name="Rijo G."/>
            <person name="Alvarez-Valin F."/>
            <person name="Robello C."/>
        </authorList>
    </citation>
    <scope>NUCLEOTIDE SEQUENCE [LARGE SCALE GENOMIC DNA]</scope>
    <source>
        <strain evidence="1 2">Dm28c</strain>
    </source>
</reference>
<dbReference type="VEuPathDB" id="TriTrypDB:TcG_09362"/>
<dbReference type="VEuPathDB" id="TriTrypDB:TcCLB.507007.90"/>
<accession>A0A2V2W1R3</accession>
<dbReference type="VEuPathDB" id="TriTrypDB:TcCL_NonESM00073"/>
<dbReference type="VEuPathDB" id="TriTrypDB:C3747_1g241"/>
<sequence length="243" mass="28010">MRLSDTALSDAERYAVWCEQIRALFGVSGREEEGREVLEDDDRLFAGGVRSGISDTGANKHPTRGRRDADYGEFPYCFYMRMLSSGKGERAPKEVNAAAQRYCGDTVGCGSDSDGVSFFSRQQRREVFVDEDTLAARIASNLNAYARRLRREHYEDAPELPVVEVNQWTFRDGRVEALSAKVNEELHELLMYVRRRNLLAEQLRRQLVHTKQLLFTKKRRRHEAFTALPSDMLHDWASEKIWS</sequence>
<dbReference type="VEuPathDB" id="TriTrypDB:ECC02_005901"/>
<organism evidence="1 2">
    <name type="scientific">Trypanosoma cruzi</name>
    <dbReference type="NCBI Taxonomy" id="5693"/>
    <lineage>
        <taxon>Eukaryota</taxon>
        <taxon>Discoba</taxon>
        <taxon>Euglenozoa</taxon>
        <taxon>Kinetoplastea</taxon>
        <taxon>Metakinetoplastina</taxon>
        <taxon>Trypanosomatida</taxon>
        <taxon>Trypanosomatidae</taxon>
        <taxon>Trypanosoma</taxon>
        <taxon>Schizotrypanum</taxon>
    </lineage>
</organism>
<dbReference type="VEuPathDB" id="TriTrypDB:Tc_MARK_4344"/>
<dbReference type="VEuPathDB" id="TriTrypDB:TcCLB.509551.40"/>
<evidence type="ECO:0000313" key="1">
    <source>
        <dbReference type="EMBL" id="PWV02586.1"/>
    </source>
</evidence>
<dbReference type="AlphaFoldDB" id="A0A2V2W1R3"/>
<dbReference type="VEuPathDB" id="TriTrypDB:BCY84_14402"/>
<evidence type="ECO:0000313" key="2">
    <source>
        <dbReference type="Proteomes" id="UP000246121"/>
    </source>
</evidence>
<dbReference type="Proteomes" id="UP000246121">
    <property type="component" value="Unassembled WGS sequence"/>
</dbReference>
<comment type="caution">
    <text evidence="1">The sequence shown here is derived from an EMBL/GenBank/DDBJ whole genome shotgun (WGS) entry which is preliminary data.</text>
</comment>
<name>A0A2V2W1R3_TRYCR</name>
<dbReference type="VEuPathDB" id="TriTrypDB:TCSYLVIO_005719"/>
<dbReference type="VEuPathDB" id="TriTrypDB:TcYC6_0070880"/>
<gene>
    <name evidence="1" type="ORF">C4B63_2g230</name>
</gene>
<proteinExistence type="predicted"/>
<protein>
    <submittedName>
        <fullName evidence="1">Uncharacterized protein</fullName>
    </submittedName>
</protein>
<dbReference type="EMBL" id="PRFA01000002">
    <property type="protein sequence ID" value="PWV02586.1"/>
    <property type="molecule type" value="Genomic_DNA"/>
</dbReference>